<feature type="binding site" evidence="8">
    <location>
        <position position="185"/>
    </location>
    <ligand>
        <name>ATP</name>
        <dbReference type="ChEBI" id="CHEBI:30616"/>
    </ligand>
</feature>
<reference evidence="12 13" key="1">
    <citation type="journal article" date="2014" name="PLoS ONE">
        <title>Reduction of Hydrogen Peroxide Accumulation and Toxicity by a Catalase from Mycoplasma iowae.</title>
        <authorList>
            <person name="Pritchard R.E."/>
            <person name="Prassinos A.J."/>
            <person name="Osborne J.D."/>
            <person name="Raviv Z."/>
            <person name="Balish M.F."/>
        </authorList>
    </citation>
    <scope>NUCLEOTIDE SEQUENCE [LARGE SCALE GENOMIC DNA]</scope>
    <source>
        <strain evidence="12 13">DK-CPA</strain>
    </source>
</reference>
<dbReference type="UniPathway" id="UPA00253">
    <property type="reaction ID" value="UER00333"/>
</dbReference>
<dbReference type="GeneID" id="96867132"/>
<organism evidence="12 13">
    <name type="scientific">Malacoplasma iowae DK-CPA</name>
    <dbReference type="NCBI Taxonomy" id="1394179"/>
    <lineage>
        <taxon>Bacteria</taxon>
        <taxon>Bacillati</taxon>
        <taxon>Mycoplasmatota</taxon>
        <taxon>Mycoplasmoidales</taxon>
        <taxon>Mycoplasmoidaceae</taxon>
        <taxon>Malacoplasma</taxon>
    </lineage>
</organism>
<keyword evidence="13" id="KW-1185">Reference proteome</keyword>
<keyword evidence="5 8" id="KW-0067">ATP-binding</keyword>
<dbReference type="EMBL" id="AWQU01000089">
    <property type="protein sequence ID" value="KFB07215.1"/>
    <property type="molecule type" value="Genomic_DNA"/>
</dbReference>
<sequence>MLSTNMKNYEKKIEIIVDFIKKYLLEAKAKGIVFGISGGIDSALIGAIASKYFKNNHLALTMNINNSLKDIEDGKLVINHFDLNHVDVNLDNVYKEFCKVVPNIEKGLGNLKARIRMNVLYSYAVKYDYLVVGTSNADEFITGYFTKYGDSGSDIMPLVNLTKKSIYECAKLLNVPNQIILKKPTAGLFENQSDEEDLKVSYNVIDSYLEGEKIDHKDKERIEYLKSISEHKRKFPPSPLPKDKLL</sequence>
<dbReference type="HAMAP" id="MF_00193">
    <property type="entry name" value="NadE_ammonia_dep"/>
    <property type="match status" value="1"/>
</dbReference>
<evidence type="ECO:0000256" key="10">
    <source>
        <dbReference type="RuleBase" id="RU003812"/>
    </source>
</evidence>
<keyword evidence="4 8" id="KW-0547">Nucleotide-binding</keyword>
<accession>A0A084U2M9</accession>
<comment type="similarity">
    <text evidence="1 8 9">Belongs to the NAD synthetase family.</text>
</comment>
<dbReference type="GO" id="GO:0003952">
    <property type="term" value="F:NAD+ synthase (glutamine-hydrolyzing) activity"/>
    <property type="evidence" value="ECO:0007669"/>
    <property type="project" value="InterPro"/>
</dbReference>
<dbReference type="GO" id="GO:0008795">
    <property type="term" value="F:NAD+ synthase activity"/>
    <property type="evidence" value="ECO:0007669"/>
    <property type="project" value="UniProtKB-UniRule"/>
</dbReference>
<keyword evidence="2 8" id="KW-0436">Ligase</keyword>
<dbReference type="InterPro" id="IPR022310">
    <property type="entry name" value="NAD/GMP_synthase"/>
</dbReference>
<dbReference type="SUPFAM" id="SSF52402">
    <property type="entry name" value="Adenine nucleotide alpha hydrolases-like"/>
    <property type="match status" value="1"/>
</dbReference>
<evidence type="ECO:0000256" key="2">
    <source>
        <dbReference type="ARBA" id="ARBA00022598"/>
    </source>
</evidence>
<evidence type="ECO:0000256" key="8">
    <source>
        <dbReference type="HAMAP-Rule" id="MF_00193"/>
    </source>
</evidence>
<comment type="function">
    <text evidence="8">Catalyzes the ATP-dependent amidation of deamido-NAD to form NAD. Uses ammonia as a nitrogen source.</text>
</comment>
<dbReference type="CDD" id="cd00553">
    <property type="entry name" value="NAD_synthase"/>
    <property type="match status" value="1"/>
</dbReference>
<dbReference type="GO" id="GO:0005737">
    <property type="term" value="C:cytoplasm"/>
    <property type="evidence" value="ECO:0007669"/>
    <property type="project" value="InterPro"/>
</dbReference>
<evidence type="ECO:0000256" key="9">
    <source>
        <dbReference type="RuleBase" id="RU003811"/>
    </source>
</evidence>
<dbReference type="NCBIfam" id="TIGR00552">
    <property type="entry name" value="nadE"/>
    <property type="match status" value="1"/>
</dbReference>
<dbReference type="Gene3D" id="3.40.50.620">
    <property type="entry name" value="HUPs"/>
    <property type="match status" value="1"/>
</dbReference>
<feature type="binding site" evidence="8">
    <location>
        <position position="41"/>
    </location>
    <ligand>
        <name>Mg(2+)</name>
        <dbReference type="ChEBI" id="CHEBI:18420"/>
    </ligand>
</feature>
<keyword evidence="6 8" id="KW-0460">Magnesium</keyword>
<evidence type="ECO:0000313" key="13">
    <source>
        <dbReference type="Proteomes" id="UP000028523"/>
    </source>
</evidence>
<proteinExistence type="inferred from homology"/>
<feature type="binding site" evidence="8">
    <location>
        <position position="139"/>
    </location>
    <ligand>
        <name>Mg(2+)</name>
        <dbReference type="ChEBI" id="CHEBI:18420"/>
    </ligand>
</feature>
<name>A0A084U2M9_MALIO</name>
<dbReference type="InterPro" id="IPR022926">
    <property type="entry name" value="NH(3)-dep_NAD(+)_synth"/>
</dbReference>
<dbReference type="InterPro" id="IPR003694">
    <property type="entry name" value="NAD_synthase"/>
</dbReference>
<evidence type="ECO:0000256" key="7">
    <source>
        <dbReference type="ARBA" id="ARBA00023027"/>
    </source>
</evidence>
<dbReference type="PANTHER" id="PTHR23090:SF9">
    <property type="entry name" value="GLUTAMINE-DEPENDENT NAD(+) SYNTHETASE"/>
    <property type="match status" value="1"/>
</dbReference>
<dbReference type="EC" id="6.3.1.5" evidence="8 10"/>
<dbReference type="GO" id="GO:0046872">
    <property type="term" value="F:metal ion binding"/>
    <property type="evidence" value="ECO:0007669"/>
    <property type="project" value="UniProtKB-KW"/>
</dbReference>
<feature type="binding site" evidence="8">
    <location>
        <position position="154"/>
    </location>
    <ligand>
        <name>deamido-NAD(+)</name>
        <dbReference type="ChEBI" id="CHEBI:58437"/>
        <note>ligand shared between two neighboring subunits</note>
    </ligand>
</feature>
<keyword evidence="7 8" id="KW-0520">NAD</keyword>
<feature type="binding site" description="in other chain" evidence="8">
    <location>
        <begin position="231"/>
        <end position="232"/>
    </location>
    <ligand>
        <name>deamido-NAD(+)</name>
        <dbReference type="ChEBI" id="CHEBI:58437"/>
        <note>ligand shared between two neighboring subunits</note>
    </ligand>
</feature>
<feature type="binding site" description="in other chain" evidence="8">
    <location>
        <position position="147"/>
    </location>
    <ligand>
        <name>deamido-NAD(+)</name>
        <dbReference type="ChEBI" id="CHEBI:58437"/>
        <note>ligand shared between two neighboring subunits</note>
    </ligand>
</feature>
<feature type="binding site" evidence="8">
    <location>
        <position position="134"/>
    </location>
    <ligand>
        <name>ATP</name>
        <dbReference type="ChEBI" id="CHEBI:30616"/>
    </ligand>
</feature>
<evidence type="ECO:0000256" key="1">
    <source>
        <dbReference type="ARBA" id="ARBA00005859"/>
    </source>
</evidence>
<dbReference type="GO" id="GO:0009435">
    <property type="term" value="P:NAD+ biosynthetic process"/>
    <property type="evidence" value="ECO:0007669"/>
    <property type="project" value="UniProtKB-UniRule"/>
</dbReference>
<dbReference type="PANTHER" id="PTHR23090">
    <property type="entry name" value="NH 3 /GLUTAMINE-DEPENDENT NAD + SYNTHETASE"/>
    <property type="match status" value="1"/>
</dbReference>
<evidence type="ECO:0000313" key="12">
    <source>
        <dbReference type="EMBL" id="KFB07215.1"/>
    </source>
</evidence>
<comment type="subunit">
    <text evidence="8">Homodimer.</text>
</comment>
<evidence type="ECO:0000259" key="11">
    <source>
        <dbReference type="Pfam" id="PF02540"/>
    </source>
</evidence>
<feature type="domain" description="NAD/GMP synthase" evidence="11">
    <location>
        <begin position="13"/>
        <end position="236"/>
    </location>
</feature>
<comment type="pathway">
    <text evidence="8">Cofactor biosynthesis; NAD(+) biosynthesis; NAD(+) from deamido-NAD(+) (ammonia route): step 1/1.</text>
</comment>
<dbReference type="InterPro" id="IPR014729">
    <property type="entry name" value="Rossmann-like_a/b/a_fold"/>
</dbReference>
<evidence type="ECO:0000256" key="6">
    <source>
        <dbReference type="ARBA" id="ARBA00022842"/>
    </source>
</evidence>
<comment type="catalytic activity">
    <reaction evidence="8 10">
        <text>deamido-NAD(+) + NH4(+) + ATP = AMP + diphosphate + NAD(+) + H(+)</text>
        <dbReference type="Rhea" id="RHEA:21188"/>
        <dbReference type="ChEBI" id="CHEBI:15378"/>
        <dbReference type="ChEBI" id="CHEBI:28938"/>
        <dbReference type="ChEBI" id="CHEBI:30616"/>
        <dbReference type="ChEBI" id="CHEBI:33019"/>
        <dbReference type="ChEBI" id="CHEBI:57540"/>
        <dbReference type="ChEBI" id="CHEBI:58437"/>
        <dbReference type="ChEBI" id="CHEBI:456215"/>
        <dbReference type="EC" id="6.3.1.5"/>
    </reaction>
</comment>
<comment type="caution">
    <text evidence="12">The sequence shown here is derived from an EMBL/GenBank/DDBJ whole genome shotgun (WGS) entry which is preliminary data.</text>
</comment>
<dbReference type="Proteomes" id="UP000028523">
    <property type="component" value="Unassembled WGS sequence"/>
</dbReference>
<gene>
    <name evidence="8 12" type="primary">nadE</name>
    <name evidence="12" type="ORF">P271_40</name>
</gene>
<evidence type="ECO:0000256" key="5">
    <source>
        <dbReference type="ARBA" id="ARBA00022840"/>
    </source>
</evidence>
<dbReference type="Pfam" id="PF02540">
    <property type="entry name" value="NAD_synthase"/>
    <property type="match status" value="1"/>
</dbReference>
<feature type="binding site" description="in other chain" evidence="8">
    <location>
        <position position="114"/>
    </location>
    <ligand>
        <name>deamido-NAD(+)</name>
        <dbReference type="ChEBI" id="CHEBI:58437"/>
        <note>ligand shared between two neighboring subunits</note>
    </ligand>
</feature>
<dbReference type="RefSeq" id="WP_004024753.1">
    <property type="nucleotide sequence ID" value="NZ_AWQU01000089.1"/>
</dbReference>
<feature type="binding site" evidence="8">
    <location>
        <begin position="35"/>
        <end position="42"/>
    </location>
    <ligand>
        <name>ATP</name>
        <dbReference type="ChEBI" id="CHEBI:30616"/>
    </ligand>
</feature>
<keyword evidence="3 8" id="KW-0479">Metal-binding</keyword>
<feature type="binding site" evidence="8">
    <location>
        <position position="163"/>
    </location>
    <ligand>
        <name>ATP</name>
        <dbReference type="ChEBI" id="CHEBI:30616"/>
    </ligand>
</feature>
<evidence type="ECO:0000256" key="3">
    <source>
        <dbReference type="ARBA" id="ARBA00022723"/>
    </source>
</evidence>
<dbReference type="AlphaFoldDB" id="A0A084U2M9"/>
<dbReference type="GO" id="GO:0004359">
    <property type="term" value="F:glutaminase activity"/>
    <property type="evidence" value="ECO:0007669"/>
    <property type="project" value="InterPro"/>
</dbReference>
<dbReference type="GO" id="GO:0005524">
    <property type="term" value="F:ATP binding"/>
    <property type="evidence" value="ECO:0007669"/>
    <property type="project" value="UniProtKB-UniRule"/>
</dbReference>
<evidence type="ECO:0000256" key="4">
    <source>
        <dbReference type="ARBA" id="ARBA00022741"/>
    </source>
</evidence>
<protein>
    <recommendedName>
        <fullName evidence="8 10">NH(3)-dependent NAD(+) synthetase</fullName>
        <ecNumber evidence="8 10">6.3.1.5</ecNumber>
    </recommendedName>
</protein>